<sequence>MSTRNREIILRISTQDTAHIRCQVFQRHRLRLQLPDWQRLNLQSQPLMIECGTNRISEDLPDNSFAGCVDGPRYVEGGLTSTGELADAAGARKTKELASVTGRVIAILRVDSAICTCDHDYVYVGKGAA</sequence>
<gene>
    <name evidence="1" type="ORF">SLS58_000062</name>
</gene>
<name>A0ABR3U4N0_9PEZI</name>
<evidence type="ECO:0000313" key="2">
    <source>
        <dbReference type="Proteomes" id="UP001521184"/>
    </source>
</evidence>
<keyword evidence="2" id="KW-1185">Reference proteome</keyword>
<protein>
    <submittedName>
        <fullName evidence="1">Uncharacterized protein</fullName>
    </submittedName>
</protein>
<evidence type="ECO:0000313" key="1">
    <source>
        <dbReference type="EMBL" id="KAL1651939.1"/>
    </source>
</evidence>
<accession>A0ABR3U4N0</accession>
<dbReference type="Proteomes" id="UP001521184">
    <property type="component" value="Unassembled WGS sequence"/>
</dbReference>
<comment type="caution">
    <text evidence="1">The sequence shown here is derived from an EMBL/GenBank/DDBJ whole genome shotgun (WGS) entry which is preliminary data.</text>
</comment>
<reference evidence="1 2" key="1">
    <citation type="journal article" date="2023" name="Plant Dis.">
        <title>First Report of Diplodia intermedia Causing Canker and Dieback Diseases on Apple Trees in Canada.</title>
        <authorList>
            <person name="Ellouze W."/>
            <person name="Ilyukhin E."/>
            <person name="Sulman M."/>
            <person name="Ali S."/>
        </authorList>
    </citation>
    <scope>NUCLEOTIDE SEQUENCE [LARGE SCALE GENOMIC DNA]</scope>
    <source>
        <strain evidence="1 2">M45-28</strain>
    </source>
</reference>
<dbReference type="EMBL" id="JAKEKT020000001">
    <property type="protein sequence ID" value="KAL1651939.1"/>
    <property type="molecule type" value="Genomic_DNA"/>
</dbReference>
<proteinExistence type="predicted"/>
<organism evidence="1 2">
    <name type="scientific">Diplodia intermedia</name>
    <dbReference type="NCBI Taxonomy" id="856260"/>
    <lineage>
        <taxon>Eukaryota</taxon>
        <taxon>Fungi</taxon>
        <taxon>Dikarya</taxon>
        <taxon>Ascomycota</taxon>
        <taxon>Pezizomycotina</taxon>
        <taxon>Dothideomycetes</taxon>
        <taxon>Dothideomycetes incertae sedis</taxon>
        <taxon>Botryosphaeriales</taxon>
        <taxon>Botryosphaeriaceae</taxon>
        <taxon>Diplodia</taxon>
    </lineage>
</organism>